<keyword evidence="1" id="KW-0812">Transmembrane</keyword>
<proteinExistence type="predicted"/>
<dbReference type="RefSeq" id="WP_069635539.1">
    <property type="nucleotide sequence ID" value="NZ_JXKZ01000029.1"/>
</dbReference>
<keyword evidence="3" id="KW-1185">Reference proteome</keyword>
<organism evidence="2 3">
    <name type="scientific">Enterococcus quebecensis</name>
    <dbReference type="NCBI Taxonomy" id="903983"/>
    <lineage>
        <taxon>Bacteria</taxon>
        <taxon>Bacillati</taxon>
        <taxon>Bacillota</taxon>
        <taxon>Bacilli</taxon>
        <taxon>Lactobacillales</taxon>
        <taxon>Enterococcaceae</taxon>
        <taxon>Enterococcus</taxon>
    </lineage>
</organism>
<dbReference type="EMBL" id="MIKB01000015">
    <property type="protein sequence ID" value="OEG15670.1"/>
    <property type="molecule type" value="Genomic_DNA"/>
</dbReference>
<sequence length="126" mass="14376">MLITLCYAIVGGGLFYLIEGIIVKRKKINLCRFHKVTGYINLCLALGFLLIYFINQDIFSKDVTISNEIIYICFSILAIYYYVLALPIALANSLIIIRIKNKEKRIINLNIISCVLLIISVPLFLK</sequence>
<name>A0A1E5GTP8_9ENTE</name>
<dbReference type="AlphaFoldDB" id="A0A1E5GTP8"/>
<accession>A0A1E5GTP8</accession>
<feature type="transmembrane region" description="Helical" evidence="1">
    <location>
        <begin position="6"/>
        <end position="24"/>
    </location>
</feature>
<feature type="transmembrane region" description="Helical" evidence="1">
    <location>
        <begin position="69"/>
        <end position="95"/>
    </location>
</feature>
<feature type="transmembrane region" description="Helical" evidence="1">
    <location>
        <begin position="107"/>
        <end position="125"/>
    </location>
</feature>
<protein>
    <submittedName>
        <fullName evidence="2">Uncharacterized protein</fullName>
    </submittedName>
</protein>
<reference evidence="3" key="1">
    <citation type="submission" date="2016-09" db="EMBL/GenBank/DDBJ databases">
        <authorList>
            <person name="Gulvik C.A."/>
        </authorList>
    </citation>
    <scope>NUCLEOTIDE SEQUENCE [LARGE SCALE GENOMIC DNA]</scope>
    <source>
        <strain evidence="3">LMG 26306</strain>
    </source>
</reference>
<dbReference type="Proteomes" id="UP000094764">
    <property type="component" value="Unassembled WGS sequence"/>
</dbReference>
<feature type="transmembrane region" description="Helical" evidence="1">
    <location>
        <begin position="36"/>
        <end position="54"/>
    </location>
</feature>
<dbReference type="STRING" id="903983.BCR23_09405"/>
<evidence type="ECO:0000313" key="2">
    <source>
        <dbReference type="EMBL" id="OEG15670.1"/>
    </source>
</evidence>
<evidence type="ECO:0000256" key="1">
    <source>
        <dbReference type="SAM" id="Phobius"/>
    </source>
</evidence>
<gene>
    <name evidence="2" type="ORF">BCR23_09405</name>
</gene>
<comment type="caution">
    <text evidence="2">The sequence shown here is derived from an EMBL/GenBank/DDBJ whole genome shotgun (WGS) entry which is preliminary data.</text>
</comment>
<keyword evidence="1" id="KW-0472">Membrane</keyword>
<keyword evidence="1" id="KW-1133">Transmembrane helix</keyword>
<evidence type="ECO:0000313" key="3">
    <source>
        <dbReference type="Proteomes" id="UP000094764"/>
    </source>
</evidence>